<dbReference type="EMBL" id="QFNN01000013">
    <property type="protein sequence ID" value="PZO91196.1"/>
    <property type="molecule type" value="Genomic_DNA"/>
</dbReference>
<dbReference type="GO" id="GO:0051213">
    <property type="term" value="F:dioxygenase activity"/>
    <property type="evidence" value="ECO:0007669"/>
    <property type="project" value="UniProtKB-KW"/>
</dbReference>
<comment type="similarity">
    <text evidence="1">Belongs to the aspartyl/asparaginyl beta-hydroxylase family.</text>
</comment>
<dbReference type="InterPro" id="IPR027443">
    <property type="entry name" value="IPNS-like_sf"/>
</dbReference>
<dbReference type="Gene3D" id="1.25.40.10">
    <property type="entry name" value="Tetratricopeptide repeat domain"/>
    <property type="match status" value="1"/>
</dbReference>
<evidence type="ECO:0000256" key="1">
    <source>
        <dbReference type="ARBA" id="ARBA00007730"/>
    </source>
</evidence>
<sequence>MQTQAEVDRLLREGVAAMQRGDPHAARAHFEHVGSLQGVAPPYLLIAQSCRALGDEAAEAQALDALLAGQPRHLRGLLMKGDAAVRRGDDRAATSFYQSALASASLSANIPQTLAAELGRAQAFLEGASGRYETHLIDHLEAAGFGGERLAPAVRRALDVLTGKRQVYLQQPNSFYYPGLPNIEFYERERFADWLPAVEAATPAIRAELEAVMRDDGDFPAYVEARADRPRSSSPLLEDPSWGAFHLWRAGERVAGNVERCPATMAALEHAPIPLIAGRSPMALFSLLKPGTHIQPHHGLINTRLICHIPLIAPADCALRVGAETRAWREGEALIFDDSIEHEAWNRSNRTRVILLFEIWRPELSIEERASLTALYEAIGAYGGVPAEEAL</sequence>
<dbReference type="SUPFAM" id="SSF51197">
    <property type="entry name" value="Clavaminate synthase-like"/>
    <property type="match status" value="1"/>
</dbReference>
<evidence type="ECO:0000259" key="4">
    <source>
        <dbReference type="Pfam" id="PF05118"/>
    </source>
</evidence>
<dbReference type="SUPFAM" id="SSF48452">
    <property type="entry name" value="TPR-like"/>
    <property type="match status" value="1"/>
</dbReference>
<dbReference type="Proteomes" id="UP000249066">
    <property type="component" value="Unassembled WGS sequence"/>
</dbReference>
<dbReference type="GO" id="GO:0016020">
    <property type="term" value="C:membrane"/>
    <property type="evidence" value="ECO:0007669"/>
    <property type="project" value="TreeGrafter"/>
</dbReference>
<feature type="domain" description="Aspartyl/asparaginy/proline hydroxylase" evidence="4">
    <location>
        <begin position="200"/>
        <end position="362"/>
    </location>
</feature>
<keyword evidence="3" id="KW-0560">Oxidoreductase</keyword>
<gene>
    <name evidence="5" type="ORF">DI623_04135</name>
</gene>
<evidence type="ECO:0000313" key="5">
    <source>
        <dbReference type="EMBL" id="PZO91196.1"/>
    </source>
</evidence>
<dbReference type="Pfam" id="PF05118">
    <property type="entry name" value="Asp_Arg_Hydrox"/>
    <property type="match status" value="1"/>
</dbReference>
<evidence type="ECO:0000313" key="6">
    <source>
        <dbReference type="Proteomes" id="UP000249066"/>
    </source>
</evidence>
<dbReference type="InterPro" id="IPR007803">
    <property type="entry name" value="Asp/Arg/Pro-Hydrxlase"/>
</dbReference>
<proteinExistence type="inferred from homology"/>
<keyword evidence="2" id="KW-0223">Dioxygenase</keyword>
<accession>A0A2W5AD38</accession>
<organism evidence="5 6">
    <name type="scientific">Sphingomonas sanxanigenens</name>
    <dbReference type="NCBI Taxonomy" id="397260"/>
    <lineage>
        <taxon>Bacteria</taxon>
        <taxon>Pseudomonadati</taxon>
        <taxon>Pseudomonadota</taxon>
        <taxon>Alphaproteobacteria</taxon>
        <taxon>Sphingomonadales</taxon>
        <taxon>Sphingomonadaceae</taxon>
        <taxon>Sphingomonas</taxon>
    </lineage>
</organism>
<protein>
    <submittedName>
        <fullName evidence="5">Hydroxylase</fullName>
    </submittedName>
</protein>
<dbReference type="Gene3D" id="2.60.120.330">
    <property type="entry name" value="B-lactam Antibiotic, Isopenicillin N Synthase, Chain"/>
    <property type="match status" value="1"/>
</dbReference>
<dbReference type="PANTHER" id="PTHR46332:SF5">
    <property type="entry name" value="ASPARTATE BETA-HYDROXYLASE DOMAIN CONTAINING 2"/>
    <property type="match status" value="1"/>
</dbReference>
<evidence type="ECO:0000256" key="2">
    <source>
        <dbReference type="ARBA" id="ARBA00022964"/>
    </source>
</evidence>
<comment type="caution">
    <text evidence="5">The sequence shown here is derived from an EMBL/GenBank/DDBJ whole genome shotgun (WGS) entry which is preliminary data.</text>
</comment>
<dbReference type="InterPro" id="IPR051821">
    <property type="entry name" value="Asp/Asn_beta-hydroxylase"/>
</dbReference>
<dbReference type="InterPro" id="IPR011990">
    <property type="entry name" value="TPR-like_helical_dom_sf"/>
</dbReference>
<name>A0A2W5AD38_9SPHN</name>
<dbReference type="PANTHER" id="PTHR46332">
    <property type="entry name" value="ASPARTATE BETA-HYDROXYLASE DOMAIN-CONTAINING PROTEIN 2"/>
    <property type="match status" value="1"/>
</dbReference>
<dbReference type="AlphaFoldDB" id="A0A2W5AD38"/>
<evidence type="ECO:0000256" key="3">
    <source>
        <dbReference type="ARBA" id="ARBA00023002"/>
    </source>
</evidence>
<reference evidence="5 6" key="1">
    <citation type="submission" date="2017-08" db="EMBL/GenBank/DDBJ databases">
        <title>Infants hospitalized years apart are colonized by the same room-sourced microbial strains.</title>
        <authorList>
            <person name="Brooks B."/>
            <person name="Olm M.R."/>
            <person name="Firek B.A."/>
            <person name="Baker R."/>
            <person name="Thomas B.C."/>
            <person name="Morowitz M.J."/>
            <person name="Banfield J.F."/>
        </authorList>
    </citation>
    <scope>NUCLEOTIDE SEQUENCE [LARGE SCALE GENOMIC DNA]</scope>
    <source>
        <strain evidence="5">S2_018_000_R2_101</strain>
    </source>
</reference>